<dbReference type="Gene3D" id="3.40.50.1820">
    <property type="entry name" value="alpha/beta hydrolase"/>
    <property type="match status" value="1"/>
</dbReference>
<sequence length="448" mass="49935">MSTKTCSVPHKFPPPWVSISSQSVLPAPLRIPSLPSPPRQDTIHVAYTLSTHIIPAVLPRLVPDVPVPKVPIHISSIPASERRKQATTVIRELIERQMCFAQGKLTSDRSQKPLWNCINRYVRVHRHDTLRTGLTLFLVPATGFPKEIWETMLQSLLDSTSGLLVDEVWSWEAVNHGDSALVNALTVTSIGSNILSVDWHNDACDIANFLLNYLPEEATPASLPTCLERVPEATSDARKELGYHCRRLVVVGHSFGGTSPTLAALNFPKLFSSLILVDLIILADKARTVEEAVRFAVNAFTRRMFWSSREDALRQFKQSPFFASWHPEVLKTYVDHGLTVDAAGGVRLKMTTVQEGLSYVSVPICFEVWKLLEKLDENITLRWVVSSPGFLGEEETKVRVWRRPTNASNVVFPSVGHLIVQEAPVELAQDIATFLSRNYGSPQIKAAL</sequence>
<keyword evidence="3" id="KW-1185">Reference proteome</keyword>
<reference evidence="3" key="2">
    <citation type="submission" date="2015-01" db="EMBL/GenBank/DDBJ databases">
        <title>Evolutionary Origins and Diversification of the Mycorrhizal Mutualists.</title>
        <authorList>
            <consortium name="DOE Joint Genome Institute"/>
            <consortium name="Mycorrhizal Genomics Consortium"/>
            <person name="Kohler A."/>
            <person name="Kuo A."/>
            <person name="Nagy L.G."/>
            <person name="Floudas D."/>
            <person name="Copeland A."/>
            <person name="Barry K.W."/>
            <person name="Cichocki N."/>
            <person name="Veneault-Fourrey C."/>
            <person name="LaButti K."/>
            <person name="Lindquist E.A."/>
            <person name="Lipzen A."/>
            <person name="Lundell T."/>
            <person name="Morin E."/>
            <person name="Murat C."/>
            <person name="Riley R."/>
            <person name="Ohm R."/>
            <person name="Sun H."/>
            <person name="Tunlid A."/>
            <person name="Henrissat B."/>
            <person name="Grigoriev I.V."/>
            <person name="Hibbett D.S."/>
            <person name="Martin F."/>
        </authorList>
    </citation>
    <scope>NUCLEOTIDE SEQUENCE [LARGE SCALE GENOMIC DNA]</scope>
    <source>
        <strain evidence="3">Marx 270</strain>
    </source>
</reference>
<dbReference type="Proteomes" id="UP000054217">
    <property type="component" value="Unassembled WGS sequence"/>
</dbReference>
<reference evidence="2 3" key="1">
    <citation type="submission" date="2014-04" db="EMBL/GenBank/DDBJ databases">
        <authorList>
            <consortium name="DOE Joint Genome Institute"/>
            <person name="Kuo A."/>
            <person name="Kohler A."/>
            <person name="Costa M.D."/>
            <person name="Nagy L.G."/>
            <person name="Floudas D."/>
            <person name="Copeland A."/>
            <person name="Barry K.W."/>
            <person name="Cichocki N."/>
            <person name="Veneault-Fourrey C."/>
            <person name="LaButti K."/>
            <person name="Lindquist E.A."/>
            <person name="Lipzen A."/>
            <person name="Lundell T."/>
            <person name="Morin E."/>
            <person name="Murat C."/>
            <person name="Sun H."/>
            <person name="Tunlid A."/>
            <person name="Henrissat B."/>
            <person name="Grigoriev I.V."/>
            <person name="Hibbett D.S."/>
            <person name="Martin F."/>
            <person name="Nordberg H.P."/>
            <person name="Cantor M.N."/>
            <person name="Hua S.X."/>
        </authorList>
    </citation>
    <scope>NUCLEOTIDE SEQUENCE [LARGE SCALE GENOMIC DNA]</scope>
    <source>
        <strain evidence="2 3">Marx 270</strain>
    </source>
</reference>
<accession>A0A0C3PBN0</accession>
<feature type="domain" description="AB hydrolase-1" evidence="1">
    <location>
        <begin position="137"/>
        <end position="429"/>
    </location>
</feature>
<dbReference type="HOGENOM" id="CLU_032490_1_0_1"/>
<evidence type="ECO:0000259" key="1">
    <source>
        <dbReference type="Pfam" id="PF12697"/>
    </source>
</evidence>
<dbReference type="AlphaFoldDB" id="A0A0C3PBN0"/>
<dbReference type="STRING" id="870435.A0A0C3PBN0"/>
<dbReference type="InterPro" id="IPR029058">
    <property type="entry name" value="AB_hydrolase_fold"/>
</dbReference>
<gene>
    <name evidence="2" type="ORF">M404DRAFT_994791</name>
</gene>
<protein>
    <recommendedName>
        <fullName evidence="1">AB hydrolase-1 domain-containing protein</fullName>
    </recommendedName>
</protein>
<dbReference type="Pfam" id="PF12697">
    <property type="entry name" value="Abhydrolase_6"/>
    <property type="match status" value="1"/>
</dbReference>
<dbReference type="EMBL" id="KN831950">
    <property type="protein sequence ID" value="KIO11115.1"/>
    <property type="molecule type" value="Genomic_DNA"/>
</dbReference>
<dbReference type="InterPro" id="IPR000073">
    <property type="entry name" value="AB_hydrolase_1"/>
</dbReference>
<evidence type="ECO:0000313" key="3">
    <source>
        <dbReference type="Proteomes" id="UP000054217"/>
    </source>
</evidence>
<dbReference type="SUPFAM" id="SSF53474">
    <property type="entry name" value="alpha/beta-Hydrolases"/>
    <property type="match status" value="1"/>
</dbReference>
<name>A0A0C3PBN0_PISTI</name>
<organism evidence="2 3">
    <name type="scientific">Pisolithus tinctorius Marx 270</name>
    <dbReference type="NCBI Taxonomy" id="870435"/>
    <lineage>
        <taxon>Eukaryota</taxon>
        <taxon>Fungi</taxon>
        <taxon>Dikarya</taxon>
        <taxon>Basidiomycota</taxon>
        <taxon>Agaricomycotina</taxon>
        <taxon>Agaricomycetes</taxon>
        <taxon>Agaricomycetidae</taxon>
        <taxon>Boletales</taxon>
        <taxon>Sclerodermatineae</taxon>
        <taxon>Pisolithaceae</taxon>
        <taxon>Pisolithus</taxon>
    </lineage>
</organism>
<dbReference type="InParanoid" id="A0A0C3PBN0"/>
<dbReference type="OrthoDB" id="94039at2759"/>
<proteinExistence type="predicted"/>
<evidence type="ECO:0000313" key="2">
    <source>
        <dbReference type="EMBL" id="KIO11115.1"/>
    </source>
</evidence>